<organism evidence="4 5">
    <name type="scientific">Danxiaibacter flavus</name>
    <dbReference type="NCBI Taxonomy" id="3049108"/>
    <lineage>
        <taxon>Bacteria</taxon>
        <taxon>Pseudomonadati</taxon>
        <taxon>Bacteroidota</taxon>
        <taxon>Chitinophagia</taxon>
        <taxon>Chitinophagales</taxon>
        <taxon>Chitinophagaceae</taxon>
        <taxon>Danxiaibacter</taxon>
    </lineage>
</organism>
<dbReference type="InterPro" id="IPR000757">
    <property type="entry name" value="Beta-glucanase-like"/>
</dbReference>
<dbReference type="InterPro" id="IPR013320">
    <property type="entry name" value="ConA-like_dom_sf"/>
</dbReference>
<reference evidence="4 5" key="1">
    <citation type="submission" date="2023-07" db="EMBL/GenBank/DDBJ databases">
        <authorList>
            <person name="Lian W.-H."/>
        </authorList>
    </citation>
    <scope>NUCLEOTIDE SEQUENCE [LARGE SCALE GENOMIC DNA]</scope>
    <source>
        <strain evidence="4 5">SYSU DXS3180</strain>
    </source>
</reference>
<accession>A0ABV3ZDX4</accession>
<comment type="caution">
    <text evidence="4">The sequence shown here is derived from an EMBL/GenBank/DDBJ whole genome shotgun (WGS) entry which is preliminary data.</text>
</comment>
<feature type="chain" id="PRO_5045650927" evidence="2">
    <location>
        <begin position="23"/>
        <end position="287"/>
    </location>
</feature>
<dbReference type="Gene3D" id="2.60.120.200">
    <property type="match status" value="1"/>
</dbReference>
<dbReference type="PANTHER" id="PTHR10963:SF55">
    <property type="entry name" value="GLYCOSIDE HYDROLASE FAMILY 16 PROTEIN"/>
    <property type="match status" value="1"/>
</dbReference>
<proteinExistence type="inferred from homology"/>
<sequence>MQLKRSAFAIIMTCLIGCSAYGQTKMAASPADNNGYKLVWADEFDKDGRPDSLNWRYERGFVRNHEAQWYQEENAYCKNGILIIEARKEHKGNPRYEAGSGDWRKKSAFIEYTSASINTSHLQSWQYGRFVMRGRIDISKGLWPAWWTLGTKGNWPANGEIDIMEYYRNMLLANIACLDTNGKAEWYSNRYKVDSMGGKQWASVFHIWRMDWDENSISLFVDDVLLNKVALSKLNNKDQSGINPFKQPHYILLDLAMAGDNGGDITNDTPFPNKFEVDYVRVYQKKK</sequence>
<evidence type="ECO:0000256" key="2">
    <source>
        <dbReference type="SAM" id="SignalP"/>
    </source>
</evidence>
<gene>
    <name evidence="4" type="ORF">QTN47_11230</name>
</gene>
<dbReference type="CDD" id="cd08023">
    <property type="entry name" value="GH16_laminarinase_like"/>
    <property type="match status" value="1"/>
</dbReference>
<keyword evidence="5" id="KW-1185">Reference proteome</keyword>
<dbReference type="GO" id="GO:0016787">
    <property type="term" value="F:hydrolase activity"/>
    <property type="evidence" value="ECO:0007669"/>
    <property type="project" value="UniProtKB-KW"/>
</dbReference>
<dbReference type="EMBL" id="JAULBC010000003">
    <property type="protein sequence ID" value="MEX6688071.1"/>
    <property type="molecule type" value="Genomic_DNA"/>
</dbReference>
<dbReference type="RefSeq" id="WP_369329478.1">
    <property type="nucleotide sequence ID" value="NZ_JAULBC010000003.1"/>
</dbReference>
<keyword evidence="2" id="KW-0732">Signal</keyword>
<keyword evidence="4" id="KW-0378">Hydrolase</keyword>
<dbReference type="SUPFAM" id="SSF49899">
    <property type="entry name" value="Concanavalin A-like lectins/glucanases"/>
    <property type="match status" value="1"/>
</dbReference>
<dbReference type="PANTHER" id="PTHR10963">
    <property type="entry name" value="GLYCOSYL HYDROLASE-RELATED"/>
    <property type="match status" value="1"/>
</dbReference>
<evidence type="ECO:0000259" key="3">
    <source>
        <dbReference type="PROSITE" id="PS51762"/>
    </source>
</evidence>
<evidence type="ECO:0000313" key="4">
    <source>
        <dbReference type="EMBL" id="MEX6688071.1"/>
    </source>
</evidence>
<feature type="domain" description="GH16" evidence="3">
    <location>
        <begin position="29"/>
        <end position="287"/>
    </location>
</feature>
<protein>
    <submittedName>
        <fullName evidence="4">Glycoside hydrolase family 16 protein</fullName>
    </submittedName>
</protein>
<evidence type="ECO:0000256" key="1">
    <source>
        <dbReference type="ARBA" id="ARBA00006865"/>
    </source>
</evidence>
<dbReference type="InterPro" id="IPR050546">
    <property type="entry name" value="Glycosyl_Hydrlase_16"/>
</dbReference>
<evidence type="ECO:0000313" key="5">
    <source>
        <dbReference type="Proteomes" id="UP001560573"/>
    </source>
</evidence>
<name>A0ABV3ZDX4_9BACT</name>
<dbReference type="Pfam" id="PF00722">
    <property type="entry name" value="Glyco_hydro_16"/>
    <property type="match status" value="1"/>
</dbReference>
<dbReference type="PROSITE" id="PS51762">
    <property type="entry name" value="GH16_2"/>
    <property type="match status" value="1"/>
</dbReference>
<feature type="signal peptide" evidence="2">
    <location>
        <begin position="1"/>
        <end position="22"/>
    </location>
</feature>
<dbReference type="Proteomes" id="UP001560573">
    <property type="component" value="Unassembled WGS sequence"/>
</dbReference>
<comment type="similarity">
    <text evidence="1">Belongs to the glycosyl hydrolase 16 family.</text>
</comment>